<name>A0A382INH7_9ZZZZ</name>
<feature type="domain" description="Glycosyltransferase subfamily 4-like N-terminal" evidence="1">
    <location>
        <begin position="23"/>
        <end position="138"/>
    </location>
</feature>
<dbReference type="Gene3D" id="3.40.50.2000">
    <property type="entry name" value="Glycogen Phosphorylase B"/>
    <property type="match status" value="2"/>
</dbReference>
<accession>A0A382INH7</accession>
<dbReference type="CDD" id="cd03801">
    <property type="entry name" value="GT4_PimA-like"/>
    <property type="match status" value="1"/>
</dbReference>
<dbReference type="EMBL" id="UINC01068354">
    <property type="protein sequence ID" value="SVC00925.1"/>
    <property type="molecule type" value="Genomic_DNA"/>
</dbReference>
<reference evidence="2" key="1">
    <citation type="submission" date="2018-05" db="EMBL/GenBank/DDBJ databases">
        <authorList>
            <person name="Lanie J.A."/>
            <person name="Ng W.-L."/>
            <person name="Kazmierczak K.M."/>
            <person name="Andrzejewski T.M."/>
            <person name="Davidsen T.M."/>
            <person name="Wayne K.J."/>
            <person name="Tettelin H."/>
            <person name="Glass J.I."/>
            <person name="Rusch D."/>
            <person name="Podicherti R."/>
            <person name="Tsui H.-C.T."/>
            <person name="Winkler M.E."/>
        </authorList>
    </citation>
    <scope>NUCLEOTIDE SEQUENCE</scope>
</reference>
<organism evidence="2">
    <name type="scientific">marine metagenome</name>
    <dbReference type="NCBI Taxonomy" id="408172"/>
    <lineage>
        <taxon>unclassified sequences</taxon>
        <taxon>metagenomes</taxon>
        <taxon>ecological metagenomes</taxon>
    </lineage>
</organism>
<protein>
    <recommendedName>
        <fullName evidence="1">Glycosyltransferase subfamily 4-like N-terminal domain-containing protein</fullName>
    </recommendedName>
</protein>
<feature type="non-terminal residue" evidence="2">
    <location>
        <position position="1"/>
    </location>
</feature>
<proteinExistence type="predicted"/>
<dbReference type="Pfam" id="PF13692">
    <property type="entry name" value="Glyco_trans_1_4"/>
    <property type="match status" value="1"/>
</dbReference>
<evidence type="ECO:0000259" key="1">
    <source>
        <dbReference type="Pfam" id="PF13579"/>
    </source>
</evidence>
<dbReference type="SUPFAM" id="SSF53756">
    <property type="entry name" value="UDP-Glycosyltransferase/glycogen phosphorylase"/>
    <property type="match status" value="1"/>
</dbReference>
<dbReference type="AlphaFoldDB" id="A0A382INH7"/>
<feature type="non-terminal residue" evidence="2">
    <location>
        <position position="303"/>
    </location>
</feature>
<sequence length="303" mass="34138">VLFVTQYGALAASSRTRVFQYLPYLLQCGVESSVITVLPDRAIAGSQIVVTDNPLGKLPYYAWATWRTLSSGLRAWWRSRPADVLFIQKVIFPGPVRWLLSRCRCPVVYDFDDAIFTTEVREARSWLAAWKERRNARGLPGMLKLAAVAVVENEYTADFARSYCEVATITGPIDTELYSICDRTRRKPEAVVLGWIGSATSRQYLELIRGPLHQLSKRFPNLRLRVVGAESPHVEGLQVESKDWSLEEEEEDLRGFDIGLMPIADDPWTRGKGGYKLLQYMATGLPVVTSPVGVNRQIVRDGE</sequence>
<evidence type="ECO:0000313" key="2">
    <source>
        <dbReference type="EMBL" id="SVC00925.1"/>
    </source>
</evidence>
<gene>
    <name evidence="2" type="ORF">METZ01_LOCUS253779</name>
</gene>
<dbReference type="InterPro" id="IPR028098">
    <property type="entry name" value="Glyco_trans_4-like_N"/>
</dbReference>
<dbReference type="Pfam" id="PF13579">
    <property type="entry name" value="Glyco_trans_4_4"/>
    <property type="match status" value="1"/>
</dbReference>